<dbReference type="EMBL" id="CP012672">
    <property type="protein sequence ID" value="AUX33547.1"/>
    <property type="molecule type" value="Genomic_DNA"/>
</dbReference>
<reference evidence="6 7" key="1">
    <citation type="submission" date="2015-09" db="EMBL/GenBank/DDBJ databases">
        <title>Sorangium comparison.</title>
        <authorList>
            <person name="Zaburannyi N."/>
            <person name="Bunk B."/>
            <person name="Overmann J."/>
            <person name="Mueller R."/>
        </authorList>
    </citation>
    <scope>NUCLEOTIDE SEQUENCE [LARGE SCALE GENOMIC DNA]</scope>
    <source>
        <strain evidence="6 7">So ce836</strain>
    </source>
</reference>
<keyword evidence="5" id="KW-0732">Signal</keyword>
<evidence type="ECO:0000256" key="4">
    <source>
        <dbReference type="SAM" id="Coils"/>
    </source>
</evidence>
<sequence>MKTKRVRGVRRSCAGLAMGVVVALGCAGSAPVQPPPSRTPAAVATSPPLSSCPAAAGKPVFCLPAEGGQFVVGLPRGHGWERGDWVLLSQAQPGLTVARPVAIAVLVEALADVARVMVLHQTDARLDGAGARKIGKEERPQLGKHVGRVLRGDGGRVQLGVGKADGAVEGDVYTVRSARDANEIVGRVQVKELGELHAWAVALDGDPAREGQPVVYLRAADAGVLGAGAPVSILVVNFDPADEQDTREAKAGRGFAKQLANELGNAAAGLEGLTVRYEGSQRVRVDRSDEEGHAEARAIGKRFGAHIVVWGSMRCDKMGCALPRFTVVDPERLERAAYRGNEVWGSFDDAGFTLKGARPVEPVALAAAILGSVAYDAQRYADARVYLGKALSQGVLQGEDELRGRKSLAHALYTQGQTVAAREQASVLTRRARTAGAARWEHLGRAELALIDVREGKVDAARVHLGALRQWAEATGNDGGLAFALNEFASLDAQQGRVDEARKQLEKSLELSRRIGDVQAQAATLHALAVLGAQQGRVEEARKQLEKSLELKRRIGDVQGDAATLHLLAVLDAQQGRVEEARQQYEKSLELSRRIGDVQSEAMTLHALAVLGAQQGRVDEARQQYEKSLELSRRIGGVHGEAATLNALAALEAQQGRVDEARQQLEKSLELRRRIGDAPGEAATLHNLAALEAQQGRVDQARKQYEKSLELKRRIGDVQGELATRINMAVLDFRAGQRDEARQRLEETLERARVRRYAEYEAQCLSWLGIFDRVEGKHASARARLTAAIALYRVLQMSREEKELEEQLASLPP</sequence>
<dbReference type="SMART" id="SM00028">
    <property type="entry name" value="TPR"/>
    <property type="match status" value="7"/>
</dbReference>
<feature type="coiled-coil region" evidence="4">
    <location>
        <begin position="648"/>
        <end position="711"/>
    </location>
</feature>
<evidence type="ECO:0000256" key="3">
    <source>
        <dbReference type="PROSITE-ProRule" id="PRU00339"/>
    </source>
</evidence>
<evidence type="ECO:0000256" key="2">
    <source>
        <dbReference type="ARBA" id="ARBA00022803"/>
    </source>
</evidence>
<dbReference type="PROSITE" id="PS50005">
    <property type="entry name" value="TPR"/>
    <property type="match status" value="1"/>
</dbReference>
<evidence type="ECO:0000313" key="7">
    <source>
        <dbReference type="Proteomes" id="UP000295497"/>
    </source>
</evidence>
<dbReference type="SUPFAM" id="SSF48452">
    <property type="entry name" value="TPR-like"/>
    <property type="match status" value="2"/>
</dbReference>
<organism evidence="6 7">
    <name type="scientific">Sorangium cellulosum</name>
    <name type="common">Polyangium cellulosum</name>
    <dbReference type="NCBI Taxonomy" id="56"/>
    <lineage>
        <taxon>Bacteria</taxon>
        <taxon>Pseudomonadati</taxon>
        <taxon>Myxococcota</taxon>
        <taxon>Polyangia</taxon>
        <taxon>Polyangiales</taxon>
        <taxon>Polyangiaceae</taxon>
        <taxon>Sorangium</taxon>
    </lineage>
</organism>
<dbReference type="Gene3D" id="1.25.40.10">
    <property type="entry name" value="Tetratricopeptide repeat domain"/>
    <property type="match status" value="3"/>
</dbReference>
<dbReference type="InterPro" id="IPR011990">
    <property type="entry name" value="TPR-like_helical_dom_sf"/>
</dbReference>
<dbReference type="Proteomes" id="UP000295497">
    <property type="component" value="Chromosome"/>
</dbReference>
<protein>
    <submittedName>
        <fullName evidence="6">Uncharacterized protein</fullName>
    </submittedName>
</protein>
<dbReference type="PROSITE" id="PS51257">
    <property type="entry name" value="PROKAR_LIPOPROTEIN"/>
    <property type="match status" value="1"/>
</dbReference>
<dbReference type="PANTHER" id="PTHR45641:SF19">
    <property type="entry name" value="NEPHROCYSTIN-3"/>
    <property type="match status" value="1"/>
</dbReference>
<feature type="signal peptide" evidence="5">
    <location>
        <begin position="1"/>
        <end position="23"/>
    </location>
</feature>
<keyword evidence="1" id="KW-0677">Repeat</keyword>
<dbReference type="AlphaFoldDB" id="A0A4P2QT69"/>
<evidence type="ECO:0000256" key="1">
    <source>
        <dbReference type="ARBA" id="ARBA00022737"/>
    </source>
</evidence>
<dbReference type="Pfam" id="PF13374">
    <property type="entry name" value="TPR_10"/>
    <property type="match status" value="1"/>
</dbReference>
<gene>
    <name evidence="6" type="ORF">SOCE836_057070</name>
</gene>
<dbReference type="PANTHER" id="PTHR45641">
    <property type="entry name" value="TETRATRICOPEPTIDE REPEAT PROTEIN (AFU_ORTHOLOGUE AFUA_6G03870)"/>
    <property type="match status" value="1"/>
</dbReference>
<proteinExistence type="predicted"/>
<feature type="chain" id="PRO_5020406547" evidence="5">
    <location>
        <begin position="24"/>
        <end position="813"/>
    </location>
</feature>
<evidence type="ECO:0000256" key="5">
    <source>
        <dbReference type="SAM" id="SignalP"/>
    </source>
</evidence>
<feature type="repeat" description="TPR" evidence="3">
    <location>
        <begin position="682"/>
        <end position="715"/>
    </location>
</feature>
<evidence type="ECO:0000313" key="6">
    <source>
        <dbReference type="EMBL" id="AUX33547.1"/>
    </source>
</evidence>
<keyword evidence="2 3" id="KW-0802">TPR repeat</keyword>
<dbReference type="Pfam" id="PF13424">
    <property type="entry name" value="TPR_12"/>
    <property type="match status" value="3"/>
</dbReference>
<dbReference type="InterPro" id="IPR019734">
    <property type="entry name" value="TPR_rpt"/>
</dbReference>
<accession>A0A4P2QT69</accession>
<name>A0A4P2QT69_SORCE</name>
<keyword evidence="4" id="KW-0175">Coiled coil</keyword>